<accession>A0A437AMX4</accession>
<gene>
    <name evidence="2" type="ORF">TUBRATIS_009790</name>
</gene>
<evidence type="ECO:0000256" key="1">
    <source>
        <dbReference type="SAM" id="SignalP"/>
    </source>
</evidence>
<feature type="signal peptide" evidence="1">
    <location>
        <begin position="1"/>
        <end position="25"/>
    </location>
</feature>
<organism evidence="2 3">
    <name type="scientific">Tubulinosema ratisbonensis</name>
    <dbReference type="NCBI Taxonomy" id="291195"/>
    <lineage>
        <taxon>Eukaryota</taxon>
        <taxon>Fungi</taxon>
        <taxon>Fungi incertae sedis</taxon>
        <taxon>Microsporidia</taxon>
        <taxon>Tubulinosematoidea</taxon>
        <taxon>Tubulinosematidae</taxon>
        <taxon>Tubulinosema</taxon>
    </lineage>
</organism>
<dbReference type="VEuPathDB" id="MicrosporidiaDB:TUBRATIS_009790"/>
<evidence type="ECO:0000313" key="3">
    <source>
        <dbReference type="Proteomes" id="UP000282876"/>
    </source>
</evidence>
<keyword evidence="1" id="KW-0732">Signal</keyword>
<feature type="chain" id="PRO_5019235656" evidence="1">
    <location>
        <begin position="26"/>
        <end position="131"/>
    </location>
</feature>
<name>A0A437AMX4_9MICR</name>
<sequence>MNIPKMQIKFFMLFVLVKLNDKVDQQNNVFTLNYTQTPTILPTNPLEEYQNYVVSFDEVDEKSDVLDYDLSSSSLISVSSLESDELTVCGNCDKKIEMCSCRFGSDNDSQDVFISETDNEIYSSLSDEVSR</sequence>
<dbReference type="EMBL" id="RCSS01000198">
    <property type="protein sequence ID" value="RVD92514.1"/>
    <property type="molecule type" value="Genomic_DNA"/>
</dbReference>
<dbReference type="AlphaFoldDB" id="A0A437AMX4"/>
<keyword evidence="3" id="KW-1185">Reference proteome</keyword>
<dbReference type="Proteomes" id="UP000282876">
    <property type="component" value="Unassembled WGS sequence"/>
</dbReference>
<evidence type="ECO:0000313" key="2">
    <source>
        <dbReference type="EMBL" id="RVD92514.1"/>
    </source>
</evidence>
<comment type="caution">
    <text evidence="2">The sequence shown here is derived from an EMBL/GenBank/DDBJ whole genome shotgun (WGS) entry which is preliminary data.</text>
</comment>
<reference evidence="2 3" key="1">
    <citation type="submission" date="2018-10" db="EMBL/GenBank/DDBJ databases">
        <title>Draft genome sequence of the microsporidian Tubulinosema ratisbonensis.</title>
        <authorList>
            <person name="Polonais V."/>
            <person name="Peyretaillade E."/>
            <person name="Niehus S."/>
            <person name="Wawrzyniak I."/>
            <person name="Franchet A."/>
            <person name="Gaspin C."/>
            <person name="Reichstadt M."/>
            <person name="Belser C."/>
            <person name="Labadie K."/>
            <person name="Delbac F."/>
            <person name="Ferrandon D."/>
        </authorList>
    </citation>
    <scope>NUCLEOTIDE SEQUENCE [LARGE SCALE GENOMIC DNA]</scope>
    <source>
        <strain evidence="2 3">Franzen</strain>
    </source>
</reference>
<proteinExistence type="predicted"/>
<protein>
    <submittedName>
        <fullName evidence="2">Uncharacterized protein</fullName>
    </submittedName>
</protein>